<reference evidence="3 4" key="1">
    <citation type="submission" date="2018-06" db="EMBL/GenBank/DDBJ databases">
        <authorList>
            <consortium name="Pathogen Informatics"/>
            <person name="Doyle S."/>
        </authorList>
    </citation>
    <scope>NUCLEOTIDE SEQUENCE [LARGE SCALE GENOMIC DNA]</scope>
    <source>
        <strain evidence="3 4">NCTC8261</strain>
    </source>
</reference>
<keyword evidence="1" id="KW-0732">Signal</keyword>
<organism evidence="3 4">
    <name type="scientific">Salmonella enterica I</name>
    <dbReference type="NCBI Taxonomy" id="59201"/>
    <lineage>
        <taxon>Bacteria</taxon>
        <taxon>Pseudomonadati</taxon>
        <taxon>Pseudomonadota</taxon>
        <taxon>Gammaproteobacteria</taxon>
        <taxon>Enterobacterales</taxon>
        <taxon>Enterobacteriaceae</taxon>
        <taxon>Salmonella</taxon>
    </lineage>
</organism>
<dbReference type="NCBIfam" id="TIGR01409">
    <property type="entry name" value="TAT_signal_seq"/>
    <property type="match status" value="1"/>
</dbReference>
<dbReference type="SUPFAM" id="SSF56770">
    <property type="entry name" value="HydA/Nqo6-like"/>
    <property type="match status" value="1"/>
</dbReference>
<sequence length="122" mass="13622">MTGDNTLITSHGINRRDFMKLCAALAATMGLSSKAAAEMAESVSNPQRPPVIWIGAQECTGCTESLLRATHPTVENLVLETISLEYHEVLPPHSVTRSKKTNITLWRSIKGNMFWWWMVLSH</sequence>
<dbReference type="EC" id="1.12.99.6" evidence="3"/>
<name>A0A379WM52_SALET</name>
<dbReference type="Proteomes" id="UP000254712">
    <property type="component" value="Unassembled WGS sequence"/>
</dbReference>
<keyword evidence="2 3" id="KW-0560">Oxidoreductase</keyword>
<dbReference type="GO" id="GO:0009375">
    <property type="term" value="C:ferredoxin hydrogenase complex"/>
    <property type="evidence" value="ECO:0007669"/>
    <property type="project" value="InterPro"/>
</dbReference>
<evidence type="ECO:0000256" key="2">
    <source>
        <dbReference type="ARBA" id="ARBA00023002"/>
    </source>
</evidence>
<gene>
    <name evidence="3" type="primary">hyb0_1</name>
    <name evidence="3" type="ORF">NCTC8261_01137</name>
</gene>
<dbReference type="PANTHER" id="PTHR30013">
    <property type="entry name" value="NIFE / NIFESE HYDROGENASE SMALL SUBUNIT FAMILY MEMBER"/>
    <property type="match status" value="1"/>
</dbReference>
<dbReference type="GO" id="GO:0033748">
    <property type="term" value="F:hydrogenase (acceptor) activity"/>
    <property type="evidence" value="ECO:0007669"/>
    <property type="project" value="UniProtKB-EC"/>
</dbReference>
<protein>
    <submittedName>
        <fullName evidence="3">Hydrogenase-2 small chain protein</fullName>
        <ecNumber evidence="3">1.12.7.2</ecNumber>
        <ecNumber evidence="3">1.12.99.6</ecNumber>
    </submittedName>
</protein>
<dbReference type="PANTHER" id="PTHR30013:SF7">
    <property type="entry name" value="HYDROGENASE-2 SMALL CHAIN"/>
    <property type="match status" value="1"/>
</dbReference>
<dbReference type="AlphaFoldDB" id="A0A379WM52"/>
<dbReference type="EC" id="1.12.7.2" evidence="3"/>
<dbReference type="EMBL" id="UGXT01000002">
    <property type="protein sequence ID" value="SUH34934.1"/>
    <property type="molecule type" value="Genomic_DNA"/>
</dbReference>
<dbReference type="Gene3D" id="3.40.50.700">
    <property type="entry name" value="NADH:ubiquinone oxidoreductase-like, 20kDa subunit"/>
    <property type="match status" value="1"/>
</dbReference>
<dbReference type="GO" id="GO:0009055">
    <property type="term" value="F:electron transfer activity"/>
    <property type="evidence" value="ECO:0007669"/>
    <property type="project" value="TreeGrafter"/>
</dbReference>
<dbReference type="InterPro" id="IPR006311">
    <property type="entry name" value="TAT_signal"/>
</dbReference>
<dbReference type="GO" id="GO:0044569">
    <property type="term" value="C:[Ni-Fe] hydrogenase complex"/>
    <property type="evidence" value="ECO:0007669"/>
    <property type="project" value="TreeGrafter"/>
</dbReference>
<proteinExistence type="predicted"/>
<dbReference type="InterPro" id="IPR037024">
    <property type="entry name" value="NiFe_Hase_small_N_sf"/>
</dbReference>
<evidence type="ECO:0000256" key="1">
    <source>
        <dbReference type="ARBA" id="ARBA00022729"/>
    </source>
</evidence>
<dbReference type="GO" id="GO:0051536">
    <property type="term" value="F:iron-sulfur cluster binding"/>
    <property type="evidence" value="ECO:0007669"/>
    <property type="project" value="InterPro"/>
</dbReference>
<accession>A0A379WM52</accession>
<evidence type="ECO:0000313" key="3">
    <source>
        <dbReference type="EMBL" id="SUH34934.1"/>
    </source>
</evidence>
<evidence type="ECO:0000313" key="4">
    <source>
        <dbReference type="Proteomes" id="UP000254712"/>
    </source>
</evidence>
<dbReference type="GO" id="GO:0009061">
    <property type="term" value="P:anaerobic respiration"/>
    <property type="evidence" value="ECO:0007669"/>
    <property type="project" value="TreeGrafter"/>
</dbReference>
<dbReference type="GO" id="GO:0016020">
    <property type="term" value="C:membrane"/>
    <property type="evidence" value="ECO:0007669"/>
    <property type="project" value="TreeGrafter"/>
</dbReference>
<dbReference type="PRINTS" id="PR00614">
    <property type="entry name" value="NIHGNASESMLL"/>
</dbReference>
<dbReference type="PROSITE" id="PS51318">
    <property type="entry name" value="TAT"/>
    <property type="match status" value="1"/>
</dbReference>
<dbReference type="InterPro" id="IPR019546">
    <property type="entry name" value="TAT_signal_bac_arc"/>
</dbReference>
<dbReference type="InterPro" id="IPR001821">
    <property type="entry name" value="NiFe_hydrogenase_ssu"/>
</dbReference>
<dbReference type="GO" id="GO:0008901">
    <property type="term" value="F:ferredoxin hydrogenase activity"/>
    <property type="evidence" value="ECO:0007669"/>
    <property type="project" value="UniProtKB-EC"/>
</dbReference>